<dbReference type="AlphaFoldDB" id="A0AA90KBR6"/>
<dbReference type="PANTHER" id="PTHR30298:SF0">
    <property type="entry name" value="PROTEIN YBFL-RELATED"/>
    <property type="match status" value="1"/>
</dbReference>
<dbReference type="RefSeq" id="WP_271312446.1">
    <property type="nucleotide sequence ID" value="NZ_JABXJJ020000059.1"/>
</dbReference>
<accession>A0AA90KBR6</accession>
<dbReference type="GO" id="GO:0003677">
    <property type="term" value="F:DNA binding"/>
    <property type="evidence" value="ECO:0007669"/>
    <property type="project" value="InterPro"/>
</dbReference>
<reference evidence="2" key="1">
    <citation type="submission" date="2023-05" db="EMBL/GenBank/DDBJ databases">
        <title>Streptantibioticus silvisoli sp. nov., acidotolerant actinomycetes 1 from pine litter.</title>
        <authorList>
            <person name="Swiecimska M."/>
            <person name="Golinska P."/>
            <person name="Sangal V."/>
            <person name="Wachnowicz B."/>
            <person name="Goodfellow M."/>
        </authorList>
    </citation>
    <scope>NUCLEOTIDE SEQUENCE</scope>
    <source>
        <strain evidence="2">SL13</strain>
    </source>
</reference>
<evidence type="ECO:0000313" key="2">
    <source>
        <dbReference type="EMBL" id="MDI5974038.1"/>
    </source>
</evidence>
<proteinExistence type="predicted"/>
<evidence type="ECO:0000259" key="1">
    <source>
        <dbReference type="Pfam" id="PF01609"/>
    </source>
</evidence>
<dbReference type="PANTHER" id="PTHR30298">
    <property type="entry name" value="H REPEAT-ASSOCIATED PREDICTED TRANSPOSASE"/>
    <property type="match status" value="1"/>
</dbReference>
<dbReference type="InterPro" id="IPR002559">
    <property type="entry name" value="Transposase_11"/>
</dbReference>
<dbReference type="EMBL" id="JABXJJ020000059">
    <property type="protein sequence ID" value="MDI5974038.1"/>
    <property type="molecule type" value="Genomic_DNA"/>
</dbReference>
<protein>
    <submittedName>
        <fullName evidence="2">ISAs1 family transposase</fullName>
    </submittedName>
</protein>
<dbReference type="InterPro" id="IPR051698">
    <property type="entry name" value="Transposase_11-like"/>
</dbReference>
<dbReference type="GO" id="GO:0004803">
    <property type="term" value="F:transposase activity"/>
    <property type="evidence" value="ECO:0007669"/>
    <property type="project" value="InterPro"/>
</dbReference>
<dbReference type="Pfam" id="PF01609">
    <property type="entry name" value="DDE_Tnp_1"/>
    <property type="match status" value="1"/>
</dbReference>
<gene>
    <name evidence="2" type="ORF">POF50_032635</name>
</gene>
<feature type="domain" description="Transposase IS4-like" evidence="1">
    <location>
        <begin position="3"/>
        <end position="149"/>
    </location>
</feature>
<sequence length="179" mass="20873">MTSKKAHYAFTVKKNRPTLHERLRTLPWEQATAKFYDRSRGHGRKETRVVQVLTVEDLDFPHAAQVAKITRRRTSLKTGRRTRETVYVITDLISREASPEKIAQFVRSQWVIENRLHFVRDTTFDEERSQVRTGRGPENMATLRNLAINKLRENGHTNIAPGLREMSYQPFTCPPISWA</sequence>
<dbReference type="InterPro" id="IPR047647">
    <property type="entry name" value="ISAs1_transpos"/>
</dbReference>
<dbReference type="NCBIfam" id="NF033564">
    <property type="entry name" value="transpos_ISAs1"/>
    <property type="match status" value="1"/>
</dbReference>
<organism evidence="2">
    <name type="scientific">Streptantibioticus silvisoli</name>
    <dbReference type="NCBI Taxonomy" id="2705255"/>
    <lineage>
        <taxon>Bacteria</taxon>
        <taxon>Bacillati</taxon>
        <taxon>Actinomycetota</taxon>
        <taxon>Actinomycetes</taxon>
        <taxon>Kitasatosporales</taxon>
        <taxon>Streptomycetaceae</taxon>
        <taxon>Streptantibioticus</taxon>
    </lineage>
</organism>
<comment type="caution">
    <text evidence="2">The sequence shown here is derived from an EMBL/GenBank/DDBJ whole genome shotgun (WGS) entry which is preliminary data.</text>
</comment>
<name>A0AA90KBR6_9ACTN</name>
<dbReference type="GO" id="GO:0006313">
    <property type="term" value="P:DNA transposition"/>
    <property type="evidence" value="ECO:0007669"/>
    <property type="project" value="InterPro"/>
</dbReference>